<reference evidence="2" key="1">
    <citation type="journal article" date="2017" name="Front. Plant Sci.">
        <title>Climate Clever Clovers: New Paradigm to Reduce the Environmental Footprint of Ruminants by Breeding Low Methanogenic Forages Utilizing Haplotype Variation.</title>
        <authorList>
            <person name="Kaur P."/>
            <person name="Appels R."/>
            <person name="Bayer P.E."/>
            <person name="Keeble-Gagnere G."/>
            <person name="Wang J."/>
            <person name="Hirakawa H."/>
            <person name="Shirasawa K."/>
            <person name="Vercoe P."/>
            <person name="Stefanova K."/>
            <person name="Durmic Z."/>
            <person name="Nichols P."/>
            <person name="Revell C."/>
            <person name="Isobe S.N."/>
            <person name="Edwards D."/>
            <person name="Erskine W."/>
        </authorList>
    </citation>
    <scope>NUCLEOTIDE SEQUENCE [LARGE SCALE GENOMIC DNA]</scope>
    <source>
        <strain evidence="2">cv. Daliak</strain>
    </source>
</reference>
<accession>A0A2Z6M5T2</accession>
<sequence>MAPSSSKSKAQLFDENKVAIDKGKSVNLVELKEARDKEKKLQDQLEYLKDRKMELEGGGS</sequence>
<proteinExistence type="predicted"/>
<protein>
    <submittedName>
        <fullName evidence="1">Uncharacterized protein</fullName>
    </submittedName>
</protein>
<keyword evidence="2" id="KW-1185">Reference proteome</keyword>
<dbReference type="EMBL" id="DF973353">
    <property type="protein sequence ID" value="GAU27426.1"/>
    <property type="molecule type" value="Genomic_DNA"/>
</dbReference>
<evidence type="ECO:0000313" key="1">
    <source>
        <dbReference type="EMBL" id="GAU27426.1"/>
    </source>
</evidence>
<organism evidence="1 2">
    <name type="scientific">Trifolium subterraneum</name>
    <name type="common">Subterranean clover</name>
    <dbReference type="NCBI Taxonomy" id="3900"/>
    <lineage>
        <taxon>Eukaryota</taxon>
        <taxon>Viridiplantae</taxon>
        <taxon>Streptophyta</taxon>
        <taxon>Embryophyta</taxon>
        <taxon>Tracheophyta</taxon>
        <taxon>Spermatophyta</taxon>
        <taxon>Magnoliopsida</taxon>
        <taxon>eudicotyledons</taxon>
        <taxon>Gunneridae</taxon>
        <taxon>Pentapetalae</taxon>
        <taxon>rosids</taxon>
        <taxon>fabids</taxon>
        <taxon>Fabales</taxon>
        <taxon>Fabaceae</taxon>
        <taxon>Papilionoideae</taxon>
        <taxon>50 kb inversion clade</taxon>
        <taxon>NPAAA clade</taxon>
        <taxon>Hologalegina</taxon>
        <taxon>IRL clade</taxon>
        <taxon>Trifolieae</taxon>
        <taxon>Trifolium</taxon>
    </lineage>
</organism>
<dbReference type="Proteomes" id="UP000242715">
    <property type="component" value="Unassembled WGS sequence"/>
</dbReference>
<name>A0A2Z6M5T2_TRISU</name>
<evidence type="ECO:0000313" key="2">
    <source>
        <dbReference type="Proteomes" id="UP000242715"/>
    </source>
</evidence>
<gene>
    <name evidence="1" type="ORF">TSUD_356620</name>
</gene>
<dbReference type="AlphaFoldDB" id="A0A2Z6M5T2"/>